<evidence type="ECO:0000313" key="4">
    <source>
        <dbReference type="Proteomes" id="UP000232883"/>
    </source>
</evidence>
<dbReference type="PRINTS" id="PR01438">
    <property type="entry name" value="UNVRSLSTRESS"/>
</dbReference>
<dbReference type="PANTHER" id="PTHR46268:SF6">
    <property type="entry name" value="UNIVERSAL STRESS PROTEIN UP12"/>
    <property type="match status" value="1"/>
</dbReference>
<dbReference type="EMBL" id="CP025096">
    <property type="protein sequence ID" value="AUD04276.1"/>
    <property type="molecule type" value="Genomic_DNA"/>
</dbReference>
<organism evidence="3 4">
    <name type="scientific">Spirosoma pollinicola</name>
    <dbReference type="NCBI Taxonomy" id="2057025"/>
    <lineage>
        <taxon>Bacteria</taxon>
        <taxon>Pseudomonadati</taxon>
        <taxon>Bacteroidota</taxon>
        <taxon>Cytophagia</taxon>
        <taxon>Cytophagales</taxon>
        <taxon>Cytophagaceae</taxon>
        <taxon>Spirosoma</taxon>
    </lineage>
</organism>
<dbReference type="SUPFAM" id="SSF52402">
    <property type="entry name" value="Adenine nucleotide alpha hydrolases-like"/>
    <property type="match status" value="2"/>
</dbReference>
<dbReference type="PANTHER" id="PTHR46268">
    <property type="entry name" value="STRESS RESPONSE PROTEIN NHAX"/>
    <property type="match status" value="1"/>
</dbReference>
<dbReference type="InterPro" id="IPR006016">
    <property type="entry name" value="UspA"/>
</dbReference>
<evidence type="ECO:0000256" key="1">
    <source>
        <dbReference type="ARBA" id="ARBA00008791"/>
    </source>
</evidence>
<dbReference type="InterPro" id="IPR006015">
    <property type="entry name" value="Universal_stress_UspA"/>
</dbReference>
<dbReference type="Gene3D" id="3.40.50.620">
    <property type="entry name" value="HUPs"/>
    <property type="match status" value="2"/>
</dbReference>
<keyword evidence="4" id="KW-1185">Reference proteome</keyword>
<gene>
    <name evidence="3" type="ORF">CWM47_21980</name>
</gene>
<dbReference type="Pfam" id="PF00582">
    <property type="entry name" value="Usp"/>
    <property type="match status" value="1"/>
</dbReference>
<protein>
    <submittedName>
        <fullName evidence="3">Universal stress protein</fullName>
    </submittedName>
</protein>
<dbReference type="RefSeq" id="WP_100990342.1">
    <property type="nucleotide sequence ID" value="NZ_CP025096.1"/>
</dbReference>
<feature type="domain" description="UspA" evidence="2">
    <location>
        <begin position="1"/>
        <end position="142"/>
    </location>
</feature>
<dbReference type="AlphaFoldDB" id="A0A2K8Z319"/>
<proteinExistence type="inferred from homology"/>
<evidence type="ECO:0000313" key="3">
    <source>
        <dbReference type="EMBL" id="AUD04276.1"/>
    </source>
</evidence>
<comment type="similarity">
    <text evidence="1">Belongs to the universal stress protein A family.</text>
</comment>
<reference evidence="3 4" key="1">
    <citation type="submission" date="2017-11" db="EMBL/GenBank/DDBJ databases">
        <title>Taxonomic description and genome sequences of Spirosoma HA7 sp. nov., isolated from pollen microhabitat of Corylus avellana.</title>
        <authorList>
            <person name="Ambika Manirajan B."/>
            <person name="Suarez C."/>
            <person name="Ratering S."/>
            <person name="Geissler-Plaum R."/>
            <person name="Cardinale M."/>
            <person name="Sylvia S."/>
        </authorList>
    </citation>
    <scope>NUCLEOTIDE SEQUENCE [LARGE SCALE GENOMIC DNA]</scope>
    <source>
        <strain evidence="3 4">HA7</strain>
    </source>
</reference>
<name>A0A2K8Z319_9BACT</name>
<sequence length="272" mass="29763">MKTIVLATDFSANAKQAAHFAAQLTRDQKARLILVHAFHVWPDNPAKTGDFSLSVQATKESSEKALKHLTDELRKEVGADVSIEYIAREGHTMNAIRAITTEKNADLLIMSTVGTAPKSAQLMGSIATEMVEETDVPLLLIPPGVGYAGIKNIVLGVDLATPPNALALETALLFAKSFGSVINVLCISEHPENPELKERGEYIRRLLIPQPHTLSIVAGHEVYTTLLDFSVENKADLIMMLPQSRSWLWKLFAEGETQHVARLTDLPLLAIV</sequence>
<dbReference type="CDD" id="cd00293">
    <property type="entry name" value="USP-like"/>
    <property type="match status" value="2"/>
</dbReference>
<dbReference type="Proteomes" id="UP000232883">
    <property type="component" value="Chromosome"/>
</dbReference>
<dbReference type="KEGG" id="spir:CWM47_21980"/>
<evidence type="ECO:0000259" key="2">
    <source>
        <dbReference type="Pfam" id="PF00582"/>
    </source>
</evidence>
<accession>A0A2K8Z319</accession>
<dbReference type="InterPro" id="IPR014729">
    <property type="entry name" value="Rossmann-like_a/b/a_fold"/>
</dbReference>
<dbReference type="OrthoDB" id="1522603at2"/>